<dbReference type="KEGG" id="pbor:BSF38_02591"/>
<keyword evidence="1" id="KW-0472">Membrane</keyword>
<reference evidence="3" key="1">
    <citation type="submission" date="2016-12" db="EMBL/GenBank/DDBJ databases">
        <title>Comparative genomics of four Isosphaeraceae planctomycetes: a common pool of plasmids and glycoside hydrolase genes.</title>
        <authorList>
            <person name="Ivanova A."/>
        </authorList>
    </citation>
    <scope>NUCLEOTIDE SEQUENCE [LARGE SCALE GENOMIC DNA]</scope>
    <source>
        <strain evidence="3">PX4</strain>
    </source>
</reference>
<evidence type="ECO:0000313" key="2">
    <source>
        <dbReference type="EMBL" id="APW61087.1"/>
    </source>
</evidence>
<keyword evidence="3" id="KW-1185">Reference proteome</keyword>
<name>A0A1U7CQ80_9BACT</name>
<feature type="transmembrane region" description="Helical" evidence="1">
    <location>
        <begin position="15"/>
        <end position="35"/>
    </location>
</feature>
<dbReference type="OrthoDB" id="5500612at2"/>
<dbReference type="EMBL" id="CP019082">
    <property type="protein sequence ID" value="APW61087.1"/>
    <property type="molecule type" value="Genomic_DNA"/>
</dbReference>
<protein>
    <submittedName>
        <fullName evidence="2">Uncharacterized protein</fullName>
    </submittedName>
</protein>
<proteinExistence type="predicted"/>
<sequence length="249" mass="27649">MTRQSKKQQPLFRRLVYFIVMVMTGGSAGIGGWFFKDYPQLQALTEAVLGKSVDEIGQGDGSEIKERLATAVSQVLTRDPKRPGVYKVRITELRLDPKQFTAGKTVDIQAEVRKIDAEGKSVLVWESKSFGENLAVVGRDDLSVDWNKRPFEIEWRSGDQIVVAAWDRKAGFFSPKTFKMALPEPDTFPLASGPHVLAVVSSRSADQSTLNRIVFDSQRTGDAADRPTVARRGSDRPAVDVAERPIIIK</sequence>
<evidence type="ECO:0000313" key="3">
    <source>
        <dbReference type="Proteomes" id="UP000186309"/>
    </source>
</evidence>
<dbReference type="Proteomes" id="UP000186309">
    <property type="component" value="Chromosome"/>
</dbReference>
<dbReference type="AlphaFoldDB" id="A0A1U7CQ80"/>
<accession>A0A1U7CQ80</accession>
<organism evidence="2 3">
    <name type="scientific">Paludisphaera borealis</name>
    <dbReference type="NCBI Taxonomy" id="1387353"/>
    <lineage>
        <taxon>Bacteria</taxon>
        <taxon>Pseudomonadati</taxon>
        <taxon>Planctomycetota</taxon>
        <taxon>Planctomycetia</taxon>
        <taxon>Isosphaerales</taxon>
        <taxon>Isosphaeraceae</taxon>
        <taxon>Paludisphaera</taxon>
    </lineage>
</organism>
<dbReference type="STRING" id="1387353.BSF38_02591"/>
<keyword evidence="1" id="KW-0812">Transmembrane</keyword>
<gene>
    <name evidence="2" type="ORF">BSF38_02591</name>
</gene>
<keyword evidence="1" id="KW-1133">Transmembrane helix</keyword>
<evidence type="ECO:0000256" key="1">
    <source>
        <dbReference type="SAM" id="Phobius"/>
    </source>
</evidence>
<dbReference type="RefSeq" id="WP_145952104.1">
    <property type="nucleotide sequence ID" value="NZ_CP019082.1"/>
</dbReference>